<feature type="domain" description="Cell morphogenesis protein C-terminal" evidence="3">
    <location>
        <begin position="1827"/>
        <end position="2074"/>
    </location>
</feature>
<accession>A0AAJ6CJL6</accession>
<dbReference type="InterPro" id="IPR025614">
    <property type="entry name" value="Cell_morpho_N"/>
</dbReference>
<feature type="region of interest" description="Disordered" evidence="1">
    <location>
        <begin position="154"/>
        <end position="178"/>
    </location>
</feature>
<feature type="compositionally biased region" description="Polar residues" evidence="1">
    <location>
        <begin position="206"/>
        <end position="219"/>
    </location>
</feature>
<proteinExistence type="predicted"/>
<protein>
    <submittedName>
        <fullName evidence="5">Cell morphogenesis protein PAG1</fullName>
    </submittedName>
</protein>
<dbReference type="Pfam" id="PF14222">
    <property type="entry name" value="MOR2-PAG1_N"/>
    <property type="match status" value="1"/>
</dbReference>
<dbReference type="PANTHER" id="PTHR12295">
    <property type="entry name" value="FURRY-RELATED"/>
    <property type="match status" value="1"/>
</dbReference>
<dbReference type="GO" id="GO:0005938">
    <property type="term" value="C:cell cortex"/>
    <property type="evidence" value="ECO:0007669"/>
    <property type="project" value="TreeGrafter"/>
</dbReference>
<evidence type="ECO:0000313" key="6">
    <source>
        <dbReference type="Proteomes" id="UP001217582"/>
    </source>
</evidence>
<dbReference type="SUPFAM" id="SSF48371">
    <property type="entry name" value="ARM repeat"/>
    <property type="match status" value="1"/>
</dbReference>
<feature type="region of interest" description="Disordered" evidence="1">
    <location>
        <begin position="195"/>
        <end position="227"/>
    </location>
</feature>
<dbReference type="InterPro" id="IPR029473">
    <property type="entry name" value="MOR2-PAG1_mid"/>
</dbReference>
<gene>
    <name evidence="5" type="primary">TAO3</name>
    <name evidence="5" type="ORF">MARU1_000947</name>
</gene>
<dbReference type="GO" id="GO:0000902">
    <property type="term" value="P:cell morphogenesis"/>
    <property type="evidence" value="ECO:0007669"/>
    <property type="project" value="InterPro"/>
</dbReference>
<organism evidence="5 6">
    <name type="scientific">Malassezia arunalokei</name>
    <dbReference type="NCBI Taxonomy" id="1514897"/>
    <lineage>
        <taxon>Eukaryota</taxon>
        <taxon>Fungi</taxon>
        <taxon>Dikarya</taxon>
        <taxon>Basidiomycota</taxon>
        <taxon>Ustilaginomycotina</taxon>
        <taxon>Malasseziomycetes</taxon>
        <taxon>Malasseziales</taxon>
        <taxon>Malasseziaceae</taxon>
        <taxon>Malassezia</taxon>
    </lineage>
</organism>
<keyword evidence="6" id="KW-1185">Reference proteome</keyword>
<reference evidence="5 6" key="1">
    <citation type="submission" date="2023-03" db="EMBL/GenBank/DDBJ databases">
        <title>Mating type loci evolution in Malassezia.</title>
        <authorList>
            <person name="Coelho M.A."/>
        </authorList>
    </citation>
    <scope>NUCLEOTIDE SEQUENCE [LARGE SCALE GENOMIC DNA]</scope>
    <source>
        <strain evidence="5 6">CBS 13387</strain>
    </source>
</reference>
<dbReference type="InterPro" id="IPR016024">
    <property type="entry name" value="ARM-type_fold"/>
</dbReference>
<name>A0AAJ6CJL6_9BASI</name>
<evidence type="ECO:0000259" key="2">
    <source>
        <dbReference type="Pfam" id="PF14222"/>
    </source>
</evidence>
<dbReference type="GO" id="GO:0030427">
    <property type="term" value="C:site of polarized growth"/>
    <property type="evidence" value="ECO:0007669"/>
    <property type="project" value="TreeGrafter"/>
</dbReference>
<evidence type="ECO:0000256" key="1">
    <source>
        <dbReference type="SAM" id="MobiDB-lite"/>
    </source>
</evidence>
<evidence type="ECO:0000259" key="4">
    <source>
        <dbReference type="Pfam" id="PF14228"/>
    </source>
</evidence>
<dbReference type="Proteomes" id="UP001217582">
    <property type="component" value="Chromosome 2"/>
</dbReference>
<evidence type="ECO:0000259" key="3">
    <source>
        <dbReference type="Pfam" id="PF14225"/>
    </source>
</evidence>
<dbReference type="InterPro" id="IPR025481">
    <property type="entry name" value="Cell_Morphogen_C"/>
</dbReference>
<dbReference type="EMBL" id="CP119917">
    <property type="protein sequence ID" value="WFD14936.1"/>
    <property type="molecule type" value="Genomic_DNA"/>
</dbReference>
<feature type="domain" description="Cell morphogenesis central region" evidence="4">
    <location>
        <begin position="1728"/>
        <end position="1796"/>
    </location>
</feature>
<feature type="domain" description="Cell morphogenesis protein N-terminal" evidence="2">
    <location>
        <begin position="392"/>
        <end position="962"/>
    </location>
</feature>
<evidence type="ECO:0000313" key="5">
    <source>
        <dbReference type="EMBL" id="WFD14936.1"/>
    </source>
</evidence>
<dbReference type="InterPro" id="IPR039867">
    <property type="entry name" value="Furry/Tao3/Mor2"/>
</dbReference>
<sequence>MTRVLFWAALMDQEEEAQVVIPDLEDEDVLGSCLDATLNNGFYSPNGPPADPRSTDISDAQHLPPPFPTPSSSSIPISTNKRTPGKLLHFRTGSLTTDESASISAKSSLRFGSSFSNAFQGIDYFQSPGRSTDALHNFSFPVKKPSFASLRAAIKGQPSTPTHKEPSSDAGPSPLSRSADISVVSTSLMQSTSTPWSVKWHKKGTSQDGSLSGPLNLSPTRPMHPQHAHKVSQMSDMLADGMPVSPLGNVTYSTSQDMLSSPMEDVDALHMLSPFSTTPSAEPMTYAMRQIFARFQALADDALHAVLVTQQDCDVLSILFPTQAHRAGWDDVLSTLASLARHNRPLVIESLLTWRSDVLDHPLSLRPTHRRPSDALSISSINSVAGDVLHRRRALASTYLTSQALLVTVPPGTNDRMGDEEEDPAMNEFVTTVFQFLHLCSMDRESERGSQTRLHTSLQQQCFDVVARLIGELSRQCLPMLGAQFVSILQQSSTVAVSRDNELLTEAAVLGMRYLRIITYPMDVFETGAEFLQVLARFFAHSHGYRIKRAFAHVLHTIIEPVARTASAELFHPTWVDAMATLMPKTQGMAVRARYFGTAYPLWTVALCASPPDVLVDRWFPCVEAGWSRMRERKDTETRAMVYACAAQLFWAYLFRCHEGTNPTQRRLDAFFGLCLPPVRSAVSPTDVCVDSCVDILSAALYRQFEYTYPLILDMLRHTSLDKKSAPAVFQPDLLQPVRMCIAIRSVARTRHYHVCGEMPSLPGAALPSMEELAIEPEGPVAFPNARVEQAQMQLDALVTQIALHCDYLLKDLTVLDAQVPLASGTNAPHVPTTPGSEPFEIRTHAHGAFTVAYAAEHQPYLDLLRTCIETWPRCMSHSVSKATCHSLLFRGLFCVEPRVQQASAAALSRIARGGEGAHSILRALLQWLFRKDGVVWELQSHADVLVAQFAQVADVMVSLLDLCGSETPPPDELETGAWLLLCVPSSVLRHRTARLLLHHTSLSEFYTELFMRPCADFIDQRTSSQLSASQRARVAKWRDAGSAYPLNRLASSSENGALWSAALPRVLQHLEQRAPHLIEQLYVLLLGAVQRLEPSIASIARLRKGTAQVPLTLTFLRQIWRMYVLALCTVGRAHTQHIALLMPYLVCDDYDLQSTAAEALSHCHALAYPALVSALSQLFDNMHWPVRLCIGHILAQTTATLTSASSLAPRLLTWIHQTIHILQLDLAPDVQVYRLRRYFCMVLAGFYSSLEAEHAAHIFPVELRMRLLIVLHDWRSLQDASRLAAQLSAALERTASRPKDKIIVSLRHELHLLALSAEDAMAALCAGGVDTTTMDASSVLTWLCEMLAAPSSHTRDTAQGGLRALLMHNPSNGVILDTVVAYCYHDLSQPHASRTAFAVLCDTYPHLEMPAAHIVCLSICLLAHPDVHLRTRALNLLESFTGRQSLPVSLISMSPSVLSFHPAVYLDAQSSISQLLSHASATNVLAEWTRRIDDIPPSFHERVLALIPPWLQAGSLGNESDALVHLVTLSHLFGHAHPLAVRNLWQAVGWSTADAHALLHFLHTRTLYYRSIEFLEVARLIIANLPPAARQVVQHALLESMVPEAAVPHSPSGISTLSIDAYFPPPGTELMPLAPTLISLLFFGECVDASLLHHERLPIVLHLLCMYVDGTSSALHSSILRAAEQILSVLPTRIELQANLFSTLRAAYSLNRIDMVTYGAMHVPQKLEVLVDVLCDAAERHRTPIRDVWCDVAQFWAVNAPVRRMACRSLQVMRALRPTYAVSAVPSLLARLAETLPSSEAMPYTLELLSTLEAIIPTAVPEVLAPIFWAVAACVQTTWIPVFVATVSLLHTWMDHIDMSLSTCNTLYTSRPSSWDVSAAGIQCALVRGLRLPRCDLMVLHLLERMAHIEHPELLESTMQDRVLTLFTAALPWFLQVCENEKSAHHALVLHLGDALTNLANNAQRSDVARITTSIARGRFRRADDLARQAALSIALGCTQPRAVHLVTLLVLMLYHESEDLCRLVLLALPPCLQALQAQDISSLVPDVPLDPLVRLLHSPLASLALDVLHSPIFVDESSTPTLQVCGWTGLSAESDARMSCANMQAVSKTWAVPDSERGILAFVPDGDGDADDERDELDTLASQLDDLASFFVQDSTEPPSPQPSQVAKILASQLSGRINRIV</sequence>
<dbReference type="Pfam" id="PF14228">
    <property type="entry name" value="MOR2-PAG1_mid"/>
    <property type="match status" value="1"/>
</dbReference>
<dbReference type="PANTHER" id="PTHR12295:SF30">
    <property type="entry name" value="PROTEIN FURRY"/>
    <property type="match status" value="1"/>
</dbReference>
<dbReference type="Pfam" id="PF14225">
    <property type="entry name" value="MOR2-PAG1_C"/>
    <property type="match status" value="1"/>
</dbReference>